<evidence type="ECO:0000313" key="2">
    <source>
        <dbReference type="Proteomes" id="UP000324222"/>
    </source>
</evidence>
<protein>
    <submittedName>
        <fullName evidence="1">Uncharacterized protein</fullName>
    </submittedName>
</protein>
<dbReference type="EMBL" id="VSRR010099797">
    <property type="protein sequence ID" value="MPC94765.1"/>
    <property type="molecule type" value="Genomic_DNA"/>
</dbReference>
<dbReference type="Proteomes" id="UP000324222">
    <property type="component" value="Unassembled WGS sequence"/>
</dbReference>
<proteinExistence type="predicted"/>
<comment type="caution">
    <text evidence="1">The sequence shown here is derived from an EMBL/GenBank/DDBJ whole genome shotgun (WGS) entry which is preliminary data.</text>
</comment>
<reference evidence="1 2" key="1">
    <citation type="submission" date="2019-05" db="EMBL/GenBank/DDBJ databases">
        <title>Another draft genome of Portunus trituberculatus and its Hox gene families provides insights of decapod evolution.</title>
        <authorList>
            <person name="Jeong J.-H."/>
            <person name="Song I."/>
            <person name="Kim S."/>
            <person name="Choi T."/>
            <person name="Kim D."/>
            <person name="Ryu S."/>
            <person name="Kim W."/>
        </authorList>
    </citation>
    <scope>NUCLEOTIDE SEQUENCE [LARGE SCALE GENOMIC DNA]</scope>
    <source>
        <tissue evidence="1">Muscle</tissue>
    </source>
</reference>
<gene>
    <name evidence="1" type="ORF">E2C01_089949</name>
</gene>
<sequence>MSRRRLNTTYVSHNTLALQSPRHLPVDICGQHAAHAHAHLSPLPTRTALAPGPFTHYNQHRSSTTITNTRNKHYYPRF</sequence>
<evidence type="ECO:0000313" key="1">
    <source>
        <dbReference type="EMBL" id="MPC94765.1"/>
    </source>
</evidence>
<organism evidence="1 2">
    <name type="scientific">Portunus trituberculatus</name>
    <name type="common">Swimming crab</name>
    <name type="synonym">Neptunus trituberculatus</name>
    <dbReference type="NCBI Taxonomy" id="210409"/>
    <lineage>
        <taxon>Eukaryota</taxon>
        <taxon>Metazoa</taxon>
        <taxon>Ecdysozoa</taxon>
        <taxon>Arthropoda</taxon>
        <taxon>Crustacea</taxon>
        <taxon>Multicrustacea</taxon>
        <taxon>Malacostraca</taxon>
        <taxon>Eumalacostraca</taxon>
        <taxon>Eucarida</taxon>
        <taxon>Decapoda</taxon>
        <taxon>Pleocyemata</taxon>
        <taxon>Brachyura</taxon>
        <taxon>Eubrachyura</taxon>
        <taxon>Portunoidea</taxon>
        <taxon>Portunidae</taxon>
        <taxon>Portuninae</taxon>
        <taxon>Portunus</taxon>
    </lineage>
</organism>
<dbReference type="AlphaFoldDB" id="A0A5B7JJL7"/>
<keyword evidence="2" id="KW-1185">Reference proteome</keyword>
<name>A0A5B7JJL7_PORTR</name>
<accession>A0A5B7JJL7</accession>